<accession>G0UF95</accession>
<feature type="transmembrane region" description="Helical" evidence="7">
    <location>
        <begin position="229"/>
        <end position="254"/>
    </location>
</feature>
<evidence type="ECO:0000256" key="4">
    <source>
        <dbReference type="ARBA" id="ARBA00022692"/>
    </source>
</evidence>
<evidence type="ECO:0000256" key="3">
    <source>
        <dbReference type="ARBA" id="ARBA00022475"/>
    </source>
</evidence>
<feature type="transmembrane region" description="Helical" evidence="7">
    <location>
        <begin position="274"/>
        <end position="300"/>
    </location>
</feature>
<evidence type="ECO:0000256" key="7">
    <source>
        <dbReference type="RuleBase" id="RU363032"/>
    </source>
</evidence>
<keyword evidence="2 7" id="KW-0813">Transport</keyword>
<keyword evidence="4 7" id="KW-0812">Transmembrane</keyword>
<keyword evidence="5 7" id="KW-1133">Transmembrane helix</keyword>
<dbReference type="PANTHER" id="PTHR43163:SF6">
    <property type="entry name" value="DIPEPTIDE TRANSPORT SYSTEM PERMEASE PROTEIN DPPB-RELATED"/>
    <property type="match status" value="1"/>
</dbReference>
<dbReference type="CDD" id="cd06261">
    <property type="entry name" value="TM_PBP2"/>
    <property type="match status" value="1"/>
</dbReference>
<protein>
    <submittedName>
        <fullName evidence="9">Oligopeptide ABC superfamily ATP binding cassette transporter, membrane protein</fullName>
    </submittedName>
</protein>
<proteinExistence type="inferred from homology"/>
<comment type="similarity">
    <text evidence="7">Belongs to the binding-protein-dependent transport system permease family.</text>
</comment>
<evidence type="ECO:0000313" key="9">
    <source>
        <dbReference type="EMBL" id="CCC56406.1"/>
    </source>
</evidence>
<evidence type="ECO:0000256" key="6">
    <source>
        <dbReference type="ARBA" id="ARBA00023136"/>
    </source>
</evidence>
<keyword evidence="3" id="KW-1003">Cell membrane</keyword>
<dbReference type="PANTHER" id="PTHR43163">
    <property type="entry name" value="DIPEPTIDE TRANSPORT SYSTEM PERMEASE PROTEIN DPPB-RELATED"/>
    <property type="match status" value="1"/>
</dbReference>
<dbReference type="GO" id="GO:0055085">
    <property type="term" value="P:transmembrane transport"/>
    <property type="evidence" value="ECO:0007669"/>
    <property type="project" value="InterPro"/>
</dbReference>
<organism evidence="9">
    <name type="scientific">Weissella thailandensis fsh4-2</name>
    <dbReference type="NCBI Taxonomy" id="1056112"/>
    <lineage>
        <taxon>Bacteria</taxon>
        <taxon>Bacillati</taxon>
        <taxon>Bacillota</taxon>
        <taxon>Bacilli</taxon>
        <taxon>Lactobacillales</taxon>
        <taxon>Lactobacillaceae</taxon>
        <taxon>Weissella</taxon>
    </lineage>
</organism>
<reference evidence="9" key="1">
    <citation type="journal article" date="2011" name="J. Bacteriol.">
        <title>Genome Sequence of Weissella thailandensis fsh4-2.</title>
        <authorList>
            <person name="Benomar N."/>
            <person name="Abriouel H."/>
            <person name="Lee H."/>
            <person name="Cho G.S."/>
            <person name="Huch M."/>
            <person name="Pulido R.P."/>
            <person name="Holzapfel W.H."/>
            <person name="Galvez A."/>
            <person name="Franz C.M."/>
        </authorList>
    </citation>
    <scope>NUCLEOTIDE SEQUENCE</scope>
    <source>
        <strain evidence="9">Fsh4-2</strain>
    </source>
</reference>
<reference evidence="9" key="2">
    <citation type="submission" date="2011-07" db="EMBL/GenBank/DDBJ databases">
        <authorList>
            <person name="Franz C."/>
        </authorList>
    </citation>
    <scope>NUCLEOTIDE SEQUENCE</scope>
    <source>
        <strain evidence="9">Fsh4-2</strain>
    </source>
</reference>
<feature type="transmembrane region" description="Helical" evidence="7">
    <location>
        <begin position="168"/>
        <end position="187"/>
    </location>
</feature>
<evidence type="ECO:0000256" key="2">
    <source>
        <dbReference type="ARBA" id="ARBA00022448"/>
    </source>
</evidence>
<dbReference type="InterPro" id="IPR035906">
    <property type="entry name" value="MetI-like_sf"/>
</dbReference>
<evidence type="ECO:0000256" key="5">
    <source>
        <dbReference type="ARBA" id="ARBA00022989"/>
    </source>
</evidence>
<feature type="transmembrane region" description="Helical" evidence="7">
    <location>
        <begin position="135"/>
        <end position="156"/>
    </location>
</feature>
<dbReference type="GO" id="GO:0005886">
    <property type="term" value="C:plasma membrane"/>
    <property type="evidence" value="ECO:0007669"/>
    <property type="project" value="UniProtKB-SubCell"/>
</dbReference>
<feature type="transmembrane region" description="Helical" evidence="7">
    <location>
        <begin position="102"/>
        <end position="123"/>
    </location>
</feature>
<dbReference type="Pfam" id="PF00528">
    <property type="entry name" value="BPD_transp_1"/>
    <property type="match status" value="1"/>
</dbReference>
<feature type="domain" description="ABC transmembrane type-1" evidence="8">
    <location>
        <begin position="96"/>
        <end position="297"/>
    </location>
</feature>
<dbReference type="AlphaFoldDB" id="G0UF95"/>
<sequence>MAMFKYIIKRLAIIVLTLVLIISATFFLMKLMPGSPLANAERLSASQQKMIEAQYGLDKPVIVQYVTYLWDALHFDFGVSFQFANQEVSTLVAQRLGPSAQLGLQALVFGLIAGTGLGAAAAVRRNTKTDTFLSVLAVLGISIPSFVFAALLQYWIGLKLGWLPIAGWKGFAATVLPTIALGMSPLATSARFIRTEMVDVLGSDYIELARAKGLSKNEIIWKHALRNSLIPLVTLIGPMAVNLLTGSIVVENIFSIPGIGSQFVDSILTNDYQIIMGTTIVYSMMLMVVLLLTDILYGIIDPRIRLAE</sequence>
<name>G0UF95_9LACO</name>
<dbReference type="InterPro" id="IPR000515">
    <property type="entry name" value="MetI-like"/>
</dbReference>
<evidence type="ECO:0000259" key="8">
    <source>
        <dbReference type="PROSITE" id="PS50928"/>
    </source>
</evidence>
<comment type="subcellular location">
    <subcellularLocation>
        <location evidence="1 7">Cell membrane</location>
        <topology evidence="1 7">Multi-pass membrane protein</topology>
    </subcellularLocation>
</comment>
<gene>
    <name evidence="9" type="ORF">WT2_00401</name>
</gene>
<dbReference type="Gene3D" id="1.10.3720.10">
    <property type="entry name" value="MetI-like"/>
    <property type="match status" value="1"/>
</dbReference>
<dbReference type="InterPro" id="IPR045621">
    <property type="entry name" value="BPD_transp_1_N"/>
</dbReference>
<keyword evidence="6 7" id="KW-0472">Membrane</keyword>
<dbReference type="PROSITE" id="PS50928">
    <property type="entry name" value="ABC_TM1"/>
    <property type="match status" value="1"/>
</dbReference>
<dbReference type="SUPFAM" id="SSF161098">
    <property type="entry name" value="MetI-like"/>
    <property type="match status" value="1"/>
</dbReference>
<dbReference type="Pfam" id="PF19300">
    <property type="entry name" value="BPD_transp_1_N"/>
    <property type="match status" value="1"/>
</dbReference>
<dbReference type="EMBL" id="HE575149">
    <property type="protein sequence ID" value="CCC56406.1"/>
    <property type="molecule type" value="Genomic_DNA"/>
</dbReference>
<evidence type="ECO:0000256" key="1">
    <source>
        <dbReference type="ARBA" id="ARBA00004651"/>
    </source>
</evidence>